<keyword evidence="2" id="KW-1185">Reference proteome</keyword>
<accession>B0C0R6</accession>
<evidence type="ECO:0008006" key="3">
    <source>
        <dbReference type="Google" id="ProtNLM"/>
    </source>
</evidence>
<dbReference type="Proteomes" id="UP000000268">
    <property type="component" value="Chromosome"/>
</dbReference>
<dbReference type="RefSeq" id="WP_012161600.1">
    <property type="nucleotide sequence ID" value="NC_009925.1"/>
</dbReference>
<evidence type="ECO:0000313" key="2">
    <source>
        <dbReference type="Proteomes" id="UP000000268"/>
    </source>
</evidence>
<sequence>MRRANPAIRIVVGAWTHPYDKRDIQAFLEASKTSDIQAFSYHQYGTHQPSGDPFKLYKTAKIIGQRPKAIRQWMNQKGLHDAELFLGETHMFTTWDRDKQRLMRTHHGAVFLALVFQQAAQHNDIDGIFPWNDADNTYGLFNHKDGVYSLRSAGYVLKLLRQYFSHGQRIRVSTPRGIDAFAVRTPSSHSLMIINSHTYPSKITRLDMKGWQSPQQNYQLYTIDSDGIRVSQQTWDQQQSQTLHLPNDSVSFLIFSGENSPNIDERST</sequence>
<dbReference type="InterPro" id="IPR017853">
    <property type="entry name" value="GH"/>
</dbReference>
<dbReference type="EMBL" id="CP000828">
    <property type="protein sequence ID" value="ABW26040.1"/>
    <property type="molecule type" value="Genomic_DNA"/>
</dbReference>
<dbReference type="eggNOG" id="COG3664">
    <property type="taxonomic scope" value="Bacteria"/>
</dbReference>
<dbReference type="Gene3D" id="3.20.20.80">
    <property type="entry name" value="Glycosidases"/>
    <property type="match status" value="1"/>
</dbReference>
<dbReference type="STRING" id="329726.AM1_0998"/>
<name>B0C0R6_ACAM1</name>
<dbReference type="KEGG" id="amr:AM1_0998"/>
<organism evidence="1 2">
    <name type="scientific">Acaryochloris marina (strain MBIC 11017)</name>
    <dbReference type="NCBI Taxonomy" id="329726"/>
    <lineage>
        <taxon>Bacteria</taxon>
        <taxon>Bacillati</taxon>
        <taxon>Cyanobacteriota</taxon>
        <taxon>Cyanophyceae</taxon>
        <taxon>Acaryochloridales</taxon>
        <taxon>Acaryochloridaceae</taxon>
        <taxon>Acaryochloris</taxon>
    </lineage>
</organism>
<dbReference type="AlphaFoldDB" id="B0C0R6"/>
<gene>
    <name evidence="1" type="ordered locus">AM1_0998</name>
</gene>
<dbReference type="HOGENOM" id="CLU_1036739_0_0_3"/>
<proteinExistence type="predicted"/>
<dbReference type="SUPFAM" id="SSF51445">
    <property type="entry name" value="(Trans)glycosidases"/>
    <property type="match status" value="1"/>
</dbReference>
<reference evidence="1 2" key="1">
    <citation type="journal article" date="2008" name="Proc. Natl. Acad. Sci. U.S.A.">
        <title>Niche adaptation and genome expansion in the chlorophyll d-producing cyanobacterium Acaryochloris marina.</title>
        <authorList>
            <person name="Swingley W.D."/>
            <person name="Chen M."/>
            <person name="Cheung P.C."/>
            <person name="Conrad A.L."/>
            <person name="Dejesa L.C."/>
            <person name="Hao J."/>
            <person name="Honchak B.M."/>
            <person name="Karbach L.E."/>
            <person name="Kurdoglu A."/>
            <person name="Lahiri S."/>
            <person name="Mastrian S.D."/>
            <person name="Miyashita H."/>
            <person name="Page L."/>
            <person name="Ramakrishna P."/>
            <person name="Satoh S."/>
            <person name="Sattley W.M."/>
            <person name="Shimada Y."/>
            <person name="Taylor H.L."/>
            <person name="Tomo T."/>
            <person name="Tsuchiya T."/>
            <person name="Wang Z.T."/>
            <person name="Raymond J."/>
            <person name="Mimuro M."/>
            <person name="Blankenship R.E."/>
            <person name="Touchman J.W."/>
        </authorList>
    </citation>
    <scope>NUCLEOTIDE SEQUENCE [LARGE SCALE GENOMIC DNA]</scope>
    <source>
        <strain evidence="2">MBIC 11017</strain>
    </source>
</reference>
<protein>
    <recommendedName>
        <fullName evidence="3">Glycosyl hydrolase family 30 beta sandwich domain-containing protein</fullName>
    </recommendedName>
</protein>
<evidence type="ECO:0000313" key="1">
    <source>
        <dbReference type="EMBL" id="ABW26040.1"/>
    </source>
</evidence>